<name>A0A7J6KJU5_PERCH</name>
<protein>
    <submittedName>
        <fullName evidence="1">Uncharacterized protein</fullName>
    </submittedName>
</protein>
<keyword evidence="2" id="KW-1185">Reference proteome</keyword>
<dbReference type="Proteomes" id="UP000591131">
    <property type="component" value="Unassembled WGS sequence"/>
</dbReference>
<dbReference type="OrthoDB" id="10358583at2759"/>
<gene>
    <name evidence="1" type="ORF">FOL47_004434</name>
</gene>
<dbReference type="AlphaFoldDB" id="A0A7J6KJU5"/>
<accession>A0A7J6KJU5</accession>
<comment type="caution">
    <text evidence="1">The sequence shown here is derived from an EMBL/GenBank/DDBJ whole genome shotgun (WGS) entry which is preliminary data.</text>
</comment>
<organism evidence="1 2">
    <name type="scientific">Perkinsus chesapeaki</name>
    <name type="common">Clam parasite</name>
    <name type="synonym">Perkinsus andrewsi</name>
    <dbReference type="NCBI Taxonomy" id="330153"/>
    <lineage>
        <taxon>Eukaryota</taxon>
        <taxon>Sar</taxon>
        <taxon>Alveolata</taxon>
        <taxon>Perkinsozoa</taxon>
        <taxon>Perkinsea</taxon>
        <taxon>Perkinsida</taxon>
        <taxon>Perkinsidae</taxon>
        <taxon>Perkinsus</taxon>
    </lineage>
</organism>
<sequence>MKRLCASSVLAAVDSFVKTVGAGHGPWAGKGEALAKAIGVPFATLQGQEITETAKWVHQIMDRDVTHPQCSDQHTADSDATGYLHKLVTCSHNSPQEALKRTADGTLEPRVLCEDMPEKSVADGGTPVNFTAIAERRSHRLWADMSRDALKFQV</sequence>
<proteinExistence type="predicted"/>
<evidence type="ECO:0000313" key="2">
    <source>
        <dbReference type="Proteomes" id="UP000591131"/>
    </source>
</evidence>
<evidence type="ECO:0000313" key="1">
    <source>
        <dbReference type="EMBL" id="KAF4647573.1"/>
    </source>
</evidence>
<dbReference type="EMBL" id="JAAPAO010002518">
    <property type="protein sequence ID" value="KAF4647573.1"/>
    <property type="molecule type" value="Genomic_DNA"/>
</dbReference>
<reference evidence="1 2" key="1">
    <citation type="submission" date="2020-04" db="EMBL/GenBank/DDBJ databases">
        <title>Perkinsus chesapeaki whole genome sequence.</title>
        <authorList>
            <person name="Bogema D.R."/>
        </authorList>
    </citation>
    <scope>NUCLEOTIDE SEQUENCE [LARGE SCALE GENOMIC DNA]</scope>
    <source>
        <strain evidence="1">ATCC PRA-425</strain>
    </source>
</reference>